<sequence length="54" mass="6170">MTIDGPDPGRELYEERAKLLPGLWMPEAPPWDSLTEEARERWRRNASASEATGE</sequence>
<evidence type="ECO:0000313" key="2">
    <source>
        <dbReference type="EMBL" id="GER21733.1"/>
    </source>
</evidence>
<organism evidence="2 3">
    <name type="scientific">Zafaria cholistanensis</name>
    <dbReference type="NCBI Taxonomy" id="1682741"/>
    <lineage>
        <taxon>Bacteria</taxon>
        <taxon>Bacillati</taxon>
        <taxon>Actinomycetota</taxon>
        <taxon>Actinomycetes</taxon>
        <taxon>Micrococcales</taxon>
        <taxon>Micrococcaceae</taxon>
        <taxon>Zafaria</taxon>
    </lineage>
</organism>
<comment type="caution">
    <text evidence="2">The sequence shown here is derived from an EMBL/GenBank/DDBJ whole genome shotgun (WGS) entry which is preliminary data.</text>
</comment>
<keyword evidence="3" id="KW-1185">Reference proteome</keyword>
<dbReference type="RefSeq" id="WP_172627246.1">
    <property type="nucleotide sequence ID" value="NZ_BKDJ01000001.1"/>
</dbReference>
<proteinExistence type="predicted"/>
<feature type="region of interest" description="Disordered" evidence="1">
    <location>
        <begin position="35"/>
        <end position="54"/>
    </location>
</feature>
<dbReference type="Proteomes" id="UP000325307">
    <property type="component" value="Unassembled WGS sequence"/>
</dbReference>
<gene>
    <name evidence="2" type="ORF">NCCP1664_02300</name>
</gene>
<name>A0A5A7NLB1_9MICC</name>
<protein>
    <submittedName>
        <fullName evidence="2">Uncharacterized protein</fullName>
    </submittedName>
</protein>
<accession>A0A5A7NLB1</accession>
<dbReference type="EMBL" id="BKDJ01000001">
    <property type="protein sequence ID" value="GER21733.1"/>
    <property type="molecule type" value="Genomic_DNA"/>
</dbReference>
<evidence type="ECO:0000256" key="1">
    <source>
        <dbReference type="SAM" id="MobiDB-lite"/>
    </source>
</evidence>
<dbReference type="AlphaFoldDB" id="A0A5A7NLB1"/>
<reference evidence="2 3" key="1">
    <citation type="submission" date="2019-09" db="EMBL/GenBank/DDBJ databases">
        <title>Arthrobacter zafarii sp. nov., a moderately thermotolerant and halotolerant actinobacterium isolated from Cholistan desert soil of Pakistan.</title>
        <authorList>
            <person name="Amin A."/>
            <person name="Ahmed I."/>
            <person name="Khalid N."/>
            <person name="Schumann P."/>
            <person name="Busse H.J."/>
            <person name="Khan I.U."/>
            <person name="Li S."/>
            <person name="Li W.J."/>
        </authorList>
    </citation>
    <scope>NUCLEOTIDE SEQUENCE [LARGE SCALE GENOMIC DNA]</scope>
    <source>
        <strain evidence="2 3">NCCP-1664</strain>
    </source>
</reference>
<evidence type="ECO:0000313" key="3">
    <source>
        <dbReference type="Proteomes" id="UP000325307"/>
    </source>
</evidence>